<evidence type="ECO:0000313" key="2">
    <source>
        <dbReference type="EMBL" id="KAA5230687.1"/>
    </source>
</evidence>
<organism evidence="2 4">
    <name type="scientific">Bacteroides finegoldii</name>
    <dbReference type="NCBI Taxonomy" id="338188"/>
    <lineage>
        <taxon>Bacteria</taxon>
        <taxon>Pseudomonadati</taxon>
        <taxon>Bacteroidota</taxon>
        <taxon>Bacteroidia</taxon>
        <taxon>Bacteroidales</taxon>
        <taxon>Bacteroidaceae</taxon>
        <taxon>Bacteroides</taxon>
    </lineage>
</organism>
<evidence type="ECO:0000256" key="1">
    <source>
        <dbReference type="SAM" id="MobiDB-lite"/>
    </source>
</evidence>
<feature type="region of interest" description="Disordered" evidence="1">
    <location>
        <begin position="83"/>
        <end position="132"/>
    </location>
</feature>
<dbReference type="EMBL" id="VWAK01000010">
    <property type="protein sequence ID" value="KAA5230687.1"/>
    <property type="molecule type" value="Genomic_DNA"/>
</dbReference>
<dbReference type="Proteomes" id="UP000421791">
    <property type="component" value="Unassembled WGS sequence"/>
</dbReference>
<evidence type="ECO:0000313" key="4">
    <source>
        <dbReference type="Proteomes" id="UP000421791"/>
    </source>
</evidence>
<evidence type="ECO:0000313" key="3">
    <source>
        <dbReference type="EMBL" id="KAA5258016.1"/>
    </source>
</evidence>
<reference evidence="4 5" key="1">
    <citation type="journal article" date="2019" name="Nat. Med.">
        <title>A library of human gut bacterial isolates paired with longitudinal multiomics data enables mechanistic microbiome research.</title>
        <authorList>
            <person name="Poyet M."/>
            <person name="Groussin M."/>
            <person name="Gibbons S.M."/>
            <person name="Avila-Pacheco J."/>
            <person name="Jiang X."/>
            <person name="Kearney S.M."/>
            <person name="Perrotta A.R."/>
            <person name="Berdy B."/>
            <person name="Zhao S."/>
            <person name="Lieberman T.D."/>
            <person name="Swanson P.K."/>
            <person name="Smith M."/>
            <person name="Roesemann S."/>
            <person name="Alexander J.E."/>
            <person name="Rich S.A."/>
            <person name="Livny J."/>
            <person name="Vlamakis H."/>
            <person name="Clish C."/>
            <person name="Bullock K."/>
            <person name="Deik A."/>
            <person name="Scott J."/>
            <person name="Pierce K.A."/>
            <person name="Xavier R.J."/>
            <person name="Alm E.J."/>
        </authorList>
    </citation>
    <scope>NUCLEOTIDE SEQUENCE [LARGE SCALE GENOMIC DNA]</scope>
    <source>
        <strain evidence="3 5">BIOML-A2</strain>
        <strain evidence="2 4">BIOML-A6</strain>
    </source>
</reference>
<name>A0A7J4YPU5_9BACE</name>
<gene>
    <name evidence="3" type="ORF">F2Z09_09625</name>
    <name evidence="2" type="ORF">F2Z22_08510</name>
</gene>
<dbReference type="GeneID" id="92987392"/>
<keyword evidence="5" id="KW-1185">Reference proteome</keyword>
<evidence type="ECO:0000313" key="5">
    <source>
        <dbReference type="Proteomes" id="UP000440198"/>
    </source>
</evidence>
<dbReference type="PROSITE" id="PS51257">
    <property type="entry name" value="PROKAR_LIPOPROTEIN"/>
    <property type="match status" value="1"/>
</dbReference>
<dbReference type="RefSeq" id="WP_007756574.1">
    <property type="nucleotide sequence ID" value="NZ_CATXTD010000061.1"/>
</dbReference>
<evidence type="ECO:0008006" key="6">
    <source>
        <dbReference type="Google" id="ProtNLM"/>
    </source>
</evidence>
<dbReference type="Proteomes" id="UP000440198">
    <property type="component" value="Unassembled WGS sequence"/>
</dbReference>
<dbReference type="EMBL" id="VWAG01000013">
    <property type="protein sequence ID" value="KAA5258016.1"/>
    <property type="molecule type" value="Genomic_DNA"/>
</dbReference>
<feature type="compositionally biased region" description="Polar residues" evidence="1">
    <location>
        <begin position="98"/>
        <end position="126"/>
    </location>
</feature>
<sequence length="451" mass="50169">MKVTVIYQILLASLLLVGCTKVDLCDETTHPHVVDGFSVTYNWNELGLSANETPEKLYFVATRILNTRHIVYQTDKDGNFKVEKSKEETAITPDDGNTETSGDGSTTRDNTDITTPDDQSEPQSEYQPDIKLPGGEYVMMAFTDPAYPMVKKEKKDEDGNVVKDMNDNIVMEEVKDTRVELHNLDEFKENDAVHMKEVKMRHHALESVTDIVHDTWKDLNPGIEHVWEAGRRLIISRCDYLELNAGNNYEQPFNFTSLTQHIDINFYLDLVEDGEGEDKQQLKPEDIKYIFVEMSGIVPEISLSTGLLNTSSLKRVIVKVPVPTTGETITEESGKKCTTLKCTASMDVFGLVGGMDNYAIMGPGVCCLALSVKTGTKEFISNGIANLSRKIKELGLTEETGQVNERRRLKDSGELTIDVHLRITPSGAQGGAGSDGVIGWDDVTNEIHVDI</sequence>
<dbReference type="AlphaFoldDB" id="A0A7J4YPU5"/>
<proteinExistence type="predicted"/>
<protein>
    <recommendedName>
        <fullName evidence="6">DUF5119 domain-containing protein</fullName>
    </recommendedName>
</protein>
<comment type="caution">
    <text evidence="2">The sequence shown here is derived from an EMBL/GenBank/DDBJ whole genome shotgun (WGS) entry which is preliminary data.</text>
</comment>
<accession>A0A7J4YPU5</accession>